<gene>
    <name evidence="1" type="ORF">DEQ67_007950</name>
</gene>
<protein>
    <submittedName>
        <fullName evidence="1">Dicarboxylate/amino acid:cation symporter</fullName>
    </submittedName>
</protein>
<name>A0ACD5HRZ4_9EURY</name>
<accession>A0ACD5HRZ4</accession>
<dbReference type="Proteomes" id="UP000257089">
    <property type="component" value="Chromosome"/>
</dbReference>
<dbReference type="EMBL" id="CP137689">
    <property type="protein sequence ID" value="XRJ18468.1"/>
    <property type="molecule type" value="Genomic_DNA"/>
</dbReference>
<reference evidence="1" key="1">
    <citation type="submission" date="2023-10" db="EMBL/GenBank/DDBJ databases">
        <title>A new archaeal virus that suppresses the transcription of host immunity genes.</title>
        <authorList>
            <person name="Turgeman-Grott I."/>
            <person name="Golan N."/>
            <person name="Neri U."/>
            <person name="Naki D."/>
            <person name="Altman N."/>
            <person name="Eizenshtein K."/>
            <person name="Choudhary D."/>
            <person name="Levi R."/>
            <person name="Himani H."/>
            <person name="Reshef L."/>
            <person name="Papke T.R."/>
            <person name="Gophna U."/>
        </authorList>
    </citation>
    <scope>NUCLEOTIDE SEQUENCE</scope>
    <source>
        <strain evidence="1">Atlit-48N</strain>
    </source>
</reference>
<evidence type="ECO:0000313" key="1">
    <source>
        <dbReference type="EMBL" id="XRJ18468.1"/>
    </source>
</evidence>
<sequence length="435" mass="44687">MSQSGIVSLWNQYRSVGIVYRIGVAFVLGSLVGLVVGEPATALKPVGDLFVRLLEMLIVPIVVFTLLMGVRQLSPSSLGRVGAQVVGLYALTSAFAVAIGLGVSNLVSPGSRGLEELLAGAEAQSAEAPDAVEVVLNVVPTNPVGAMADGGVLPTIFFVVVFGLGLTLAWEETDDEQVKRGIETFFDLADAGAEAMYKVVWGAMEFGVLGVFALMANVFGTAGVDAILPFALLIGTMLLAAVVHIGLVYLGTFVVGVAGRSPVAFLSGARDAMVTALSIRSSSGTLPVTMSDADENLGIEERIYGFTLPLGATINMDGTAMYQGVAAIFAANIVGVNLSLVDQFAVVAVAVLASIGTAGVPGSGLIMLTLVLTQLGLPLEIVGLVAGVDPILDRIRTMVNVTGDLAVTTVVATWNDAVDFTADAWNDGVGAALSD</sequence>
<organism evidence="1 2">
    <name type="scientific">Haloferax sp. Atlit-48N</name>
    <dbReference type="NCBI Taxonomy" id="2077198"/>
    <lineage>
        <taxon>Archaea</taxon>
        <taxon>Methanobacteriati</taxon>
        <taxon>Methanobacteriota</taxon>
        <taxon>Stenosarchaea group</taxon>
        <taxon>Halobacteria</taxon>
        <taxon>Halobacteriales</taxon>
        <taxon>Haloferacaceae</taxon>
        <taxon>Haloferax</taxon>
    </lineage>
</organism>
<proteinExistence type="predicted"/>
<evidence type="ECO:0000313" key="2">
    <source>
        <dbReference type="Proteomes" id="UP000257089"/>
    </source>
</evidence>